<dbReference type="InterPro" id="IPR025979">
    <property type="entry name" value="ChrR-like_cupin_dom"/>
</dbReference>
<proteinExistence type="predicted"/>
<dbReference type="EMBL" id="RCTF01000006">
    <property type="protein sequence ID" value="RLP79114.1"/>
    <property type="molecule type" value="Genomic_DNA"/>
</dbReference>
<dbReference type="AlphaFoldDB" id="A0A3L7AGG2"/>
<dbReference type="InterPro" id="IPR014710">
    <property type="entry name" value="RmlC-like_jellyroll"/>
</dbReference>
<dbReference type="Proteomes" id="UP000269692">
    <property type="component" value="Unassembled WGS sequence"/>
</dbReference>
<reference evidence="2 3" key="1">
    <citation type="submission" date="2018-10" db="EMBL/GenBank/DDBJ databases">
        <title>Xanthobacter tagetidis genome sequencing and assembly.</title>
        <authorList>
            <person name="Maclea K.S."/>
            <person name="Goen A.E."/>
            <person name="Fatima S.A."/>
        </authorList>
    </citation>
    <scope>NUCLEOTIDE SEQUENCE [LARGE SCALE GENOMIC DNA]</scope>
    <source>
        <strain evidence="2 3">ATCC 700314</strain>
    </source>
</reference>
<dbReference type="InterPro" id="IPR041916">
    <property type="entry name" value="Anti_sigma_zinc_sf"/>
</dbReference>
<dbReference type="SUPFAM" id="SSF51182">
    <property type="entry name" value="RmlC-like cupins"/>
    <property type="match status" value="1"/>
</dbReference>
<keyword evidence="3" id="KW-1185">Reference proteome</keyword>
<dbReference type="Gene3D" id="2.60.120.10">
    <property type="entry name" value="Jelly Rolls"/>
    <property type="match status" value="1"/>
</dbReference>
<evidence type="ECO:0000313" key="2">
    <source>
        <dbReference type="EMBL" id="RLP79114.1"/>
    </source>
</evidence>
<gene>
    <name evidence="2" type="ORF">D9R14_09785</name>
</gene>
<protein>
    <recommendedName>
        <fullName evidence="1">ChrR-like cupin domain-containing protein</fullName>
    </recommendedName>
</protein>
<organism evidence="2 3">
    <name type="scientific">Xanthobacter tagetidis</name>
    <dbReference type="NCBI Taxonomy" id="60216"/>
    <lineage>
        <taxon>Bacteria</taxon>
        <taxon>Pseudomonadati</taxon>
        <taxon>Pseudomonadota</taxon>
        <taxon>Alphaproteobacteria</taxon>
        <taxon>Hyphomicrobiales</taxon>
        <taxon>Xanthobacteraceae</taxon>
        <taxon>Xanthobacter</taxon>
    </lineage>
</organism>
<dbReference type="NCBIfam" id="TIGR02451">
    <property type="entry name" value="anti_sig_ChrR"/>
    <property type="match status" value="1"/>
</dbReference>
<dbReference type="InterPro" id="IPR011051">
    <property type="entry name" value="RmlC_Cupin_sf"/>
</dbReference>
<sequence>MNPRAHPSDETLARFAVGTLPAGPRLVVAAHLEGCACCRRTVRAFEAVGGALVEAEAGLPLAPDAFARTMDRIAREGAGMVHRPAPARPAPGGRPTGLPPGLVLPAALAGCAIGPLRPVAPGVRIGRVRVPGDPKANVMLLDIGAGRGIPDHTHAGLEFTQVLHGAYHDHRGRYAAGDLVEVDGEVDHAPVVDADGPCVCLVAMEGALRFRGLLGVLLRPFV</sequence>
<accession>A0A3L7AGG2</accession>
<dbReference type="Pfam" id="PF12973">
    <property type="entry name" value="Cupin_7"/>
    <property type="match status" value="1"/>
</dbReference>
<feature type="domain" description="ChrR-like cupin" evidence="1">
    <location>
        <begin position="117"/>
        <end position="203"/>
    </location>
</feature>
<dbReference type="CDD" id="cd20301">
    <property type="entry name" value="cupin_ChrR"/>
    <property type="match status" value="1"/>
</dbReference>
<name>A0A3L7AGG2_9HYPH</name>
<dbReference type="RefSeq" id="WP_121623129.1">
    <property type="nucleotide sequence ID" value="NZ_JACIIW010000002.1"/>
</dbReference>
<dbReference type="OrthoDB" id="2988517at2"/>
<dbReference type="Gene3D" id="1.10.10.1320">
    <property type="entry name" value="Anti-sigma factor, zinc-finger domain"/>
    <property type="match status" value="1"/>
</dbReference>
<comment type="caution">
    <text evidence="2">The sequence shown here is derived from an EMBL/GenBank/DDBJ whole genome shotgun (WGS) entry which is preliminary data.</text>
</comment>
<evidence type="ECO:0000313" key="3">
    <source>
        <dbReference type="Proteomes" id="UP000269692"/>
    </source>
</evidence>
<dbReference type="InterPro" id="IPR012807">
    <property type="entry name" value="Anti-sigma_ChrR"/>
</dbReference>
<evidence type="ECO:0000259" key="1">
    <source>
        <dbReference type="Pfam" id="PF12973"/>
    </source>
</evidence>